<keyword evidence="8 11" id="KW-0443">Lipid metabolism</keyword>
<evidence type="ECO:0000256" key="6">
    <source>
        <dbReference type="ARBA" id="ARBA00022679"/>
    </source>
</evidence>
<evidence type="ECO:0000256" key="10">
    <source>
        <dbReference type="ARBA" id="ARBA00048109"/>
    </source>
</evidence>
<gene>
    <name evidence="14" type="ORF">IFM12276_27980</name>
</gene>
<evidence type="ECO:0000259" key="13">
    <source>
        <dbReference type="Pfam" id="PF06974"/>
    </source>
</evidence>
<dbReference type="RefSeq" id="WP_281879946.1">
    <property type="nucleotide sequence ID" value="NZ_AP026978.1"/>
</dbReference>
<evidence type="ECO:0000313" key="15">
    <source>
        <dbReference type="Proteomes" id="UP001317870"/>
    </source>
</evidence>
<dbReference type="EMBL" id="AP026978">
    <property type="protein sequence ID" value="BDT99769.1"/>
    <property type="molecule type" value="Genomic_DNA"/>
</dbReference>
<comment type="catalytic activity">
    <reaction evidence="10 11">
        <text>an acyl-CoA + a 1,2-diacyl-sn-glycerol = a triacyl-sn-glycerol + CoA</text>
        <dbReference type="Rhea" id="RHEA:10868"/>
        <dbReference type="ChEBI" id="CHEBI:17815"/>
        <dbReference type="ChEBI" id="CHEBI:57287"/>
        <dbReference type="ChEBI" id="CHEBI:58342"/>
        <dbReference type="ChEBI" id="CHEBI:64615"/>
        <dbReference type="EC" id="2.3.1.20"/>
    </reaction>
</comment>
<keyword evidence="9 11" id="KW-0012">Acyltransferase</keyword>
<keyword evidence="7 11" id="KW-0319">Glycerol metabolism</keyword>
<dbReference type="InterPro" id="IPR004255">
    <property type="entry name" value="O-acyltransferase_WSD1_N"/>
</dbReference>
<dbReference type="Gene3D" id="3.30.559.10">
    <property type="entry name" value="Chloramphenicol acetyltransferase-like domain"/>
    <property type="match status" value="1"/>
</dbReference>
<evidence type="ECO:0000256" key="7">
    <source>
        <dbReference type="ARBA" id="ARBA00022798"/>
    </source>
</evidence>
<comment type="similarity">
    <text evidence="3 11">Belongs to the long-chain O-acyltransferase family.</text>
</comment>
<evidence type="ECO:0000259" key="12">
    <source>
        <dbReference type="Pfam" id="PF03007"/>
    </source>
</evidence>
<evidence type="ECO:0000256" key="3">
    <source>
        <dbReference type="ARBA" id="ARBA00009587"/>
    </source>
</evidence>
<evidence type="ECO:0000256" key="8">
    <source>
        <dbReference type="ARBA" id="ARBA00023098"/>
    </source>
</evidence>
<dbReference type="PANTHER" id="PTHR31650:SF1">
    <property type="entry name" value="WAX ESTER SYNTHASE_DIACYLGLYCEROL ACYLTRANSFERASE 4-RELATED"/>
    <property type="match status" value="1"/>
</dbReference>
<dbReference type="InterPro" id="IPR023213">
    <property type="entry name" value="CAT-like_dom_sf"/>
</dbReference>
<feature type="domain" description="O-acyltransferase WSD1-like N-terminal" evidence="12">
    <location>
        <begin position="4"/>
        <end position="252"/>
    </location>
</feature>
<dbReference type="SUPFAM" id="SSF52777">
    <property type="entry name" value="CoA-dependent acyltransferases"/>
    <property type="match status" value="1"/>
</dbReference>
<dbReference type="NCBIfam" id="TIGR02946">
    <property type="entry name" value="acyl_WS_DGAT"/>
    <property type="match status" value="1"/>
</dbReference>
<reference evidence="14 15" key="1">
    <citation type="submission" date="2022-11" db="EMBL/GenBank/DDBJ databases">
        <title>Genome Sequencing of Nocardia sp. ON39_IFM12276 and assembly.</title>
        <authorList>
            <person name="Shimojima M."/>
            <person name="Toyokawa M."/>
            <person name="Uesaka K."/>
        </authorList>
    </citation>
    <scope>NUCLEOTIDE SEQUENCE [LARGE SCALE GENOMIC DNA]</scope>
    <source>
        <strain evidence="14 15">IFM 12276</strain>
    </source>
</reference>
<evidence type="ECO:0000256" key="4">
    <source>
        <dbReference type="ARBA" id="ARBA00013244"/>
    </source>
</evidence>
<sequence>MTELRPLDSGFMELEDADRHISLGIGAVAIIAGAPPGRPEFSDMVARSAERNPRLRQKVRRAPLDLATPVWEDDSDFDVTHHIRWTALPTPGDDPALCELVAAELEERLDRDHPLWQCVVVEHLAGDRWALFVKAHHSLVDGVSGISVFRSFCDPVPGEPDHPRSDTQGRRAGMRWLDAVRGVTRLPVVAPRSVLAVTRGLAPVVSAVVSPAAESSLNGPIGRQRRYAMARAALSDVHDIGAAFGVTVNDVVLASVAGAYRDLLAGRNERTAPDKLRILVPISMRSDKAKYLMDNRVTAVLPFLPIDMADPVERLNTIGERMSRHKSGGAAQAENSVLALAGLLPFAPLAWSLRLLARFPQRTVGALVTNVPGPRDQLTIRGRTVSEILPAVPIAMRVRTAVAVLSYADQLTFGITGDYDSAPDIAVLAEGIERDFRRLRERAGLRRPSRPEVSGP</sequence>
<feature type="domain" description="O-acyltransferase WSD1 C-terminal" evidence="13">
    <location>
        <begin position="295"/>
        <end position="439"/>
    </location>
</feature>
<dbReference type="InterPro" id="IPR045034">
    <property type="entry name" value="O-acyltransferase_WSD1-like"/>
</dbReference>
<evidence type="ECO:0000256" key="5">
    <source>
        <dbReference type="ARBA" id="ARBA00022516"/>
    </source>
</evidence>
<accession>A0ABM8CXN6</accession>
<keyword evidence="6 11" id="KW-0808">Transferase</keyword>
<organism evidence="14 15">
    <name type="scientific">Nocardia sputorum</name>
    <dbReference type="NCBI Taxonomy" id="2984338"/>
    <lineage>
        <taxon>Bacteria</taxon>
        <taxon>Bacillati</taxon>
        <taxon>Actinomycetota</taxon>
        <taxon>Actinomycetes</taxon>
        <taxon>Mycobacteriales</taxon>
        <taxon>Nocardiaceae</taxon>
        <taxon>Nocardia</taxon>
    </lineage>
</organism>
<evidence type="ECO:0000256" key="9">
    <source>
        <dbReference type="ARBA" id="ARBA00023315"/>
    </source>
</evidence>
<dbReference type="PANTHER" id="PTHR31650">
    <property type="entry name" value="O-ACYLTRANSFERASE (WSD1-LIKE) FAMILY PROTEIN"/>
    <property type="match status" value="1"/>
</dbReference>
<dbReference type="EC" id="2.3.1.20" evidence="4 11"/>
<evidence type="ECO:0000256" key="2">
    <source>
        <dbReference type="ARBA" id="ARBA00005189"/>
    </source>
</evidence>
<comment type="pathway">
    <text evidence="1 11">Glycerolipid metabolism; triacylglycerol biosynthesis.</text>
</comment>
<evidence type="ECO:0000256" key="1">
    <source>
        <dbReference type="ARBA" id="ARBA00004771"/>
    </source>
</evidence>
<dbReference type="InterPro" id="IPR009721">
    <property type="entry name" value="O-acyltransferase_WSD1_C"/>
</dbReference>
<comment type="pathway">
    <text evidence="2">Lipid metabolism.</text>
</comment>
<dbReference type="Pfam" id="PF06974">
    <property type="entry name" value="WS_DGAT_C"/>
    <property type="match status" value="1"/>
</dbReference>
<proteinExistence type="inferred from homology"/>
<evidence type="ECO:0000256" key="11">
    <source>
        <dbReference type="RuleBase" id="RU361241"/>
    </source>
</evidence>
<dbReference type="Pfam" id="PF03007">
    <property type="entry name" value="WS_DGAT_cat"/>
    <property type="match status" value="1"/>
</dbReference>
<protein>
    <recommendedName>
        <fullName evidence="4 11">Diacylglycerol O-acyltransferase</fullName>
        <ecNumber evidence="4 11">2.3.1.20</ecNumber>
    </recommendedName>
</protein>
<dbReference type="InterPro" id="IPR014292">
    <property type="entry name" value="Acyl_transf_WS/DGAT"/>
</dbReference>
<keyword evidence="5 11" id="KW-0444">Lipid biosynthesis</keyword>
<name>A0ABM8CXN6_9NOCA</name>
<dbReference type="Proteomes" id="UP001317870">
    <property type="component" value="Chromosome"/>
</dbReference>
<evidence type="ECO:0000313" key="14">
    <source>
        <dbReference type="EMBL" id="BDT99769.1"/>
    </source>
</evidence>
<keyword evidence="15" id="KW-1185">Reference proteome</keyword>